<keyword evidence="4" id="KW-0045">Antibiotic biosynthesis</keyword>
<protein>
    <submittedName>
        <fullName evidence="6">TauD/TfdA family dioxygenase</fullName>
    </submittedName>
</protein>
<reference evidence="7" key="1">
    <citation type="journal article" date="2019" name="Int. J. Syst. Evol. Microbiol.">
        <title>The Global Catalogue of Microorganisms (GCM) 10K type strain sequencing project: providing services to taxonomists for standard genome sequencing and annotation.</title>
        <authorList>
            <consortium name="The Broad Institute Genomics Platform"/>
            <consortium name="The Broad Institute Genome Sequencing Center for Infectious Disease"/>
            <person name="Wu L."/>
            <person name="Ma J."/>
        </authorList>
    </citation>
    <scope>NUCLEOTIDE SEQUENCE [LARGE SCALE GENOMIC DNA]</scope>
    <source>
        <strain evidence="7">CGMCC 4.7682</strain>
    </source>
</reference>
<comment type="cofactor">
    <cofactor evidence="1">
        <name>Fe(2+)</name>
        <dbReference type="ChEBI" id="CHEBI:29033"/>
    </cofactor>
</comment>
<keyword evidence="7" id="KW-1185">Reference proteome</keyword>
<evidence type="ECO:0000256" key="4">
    <source>
        <dbReference type="ARBA" id="ARBA00023194"/>
    </source>
</evidence>
<keyword evidence="3" id="KW-0408">Iron</keyword>
<dbReference type="GO" id="GO:0051213">
    <property type="term" value="F:dioxygenase activity"/>
    <property type="evidence" value="ECO:0007669"/>
    <property type="project" value="UniProtKB-KW"/>
</dbReference>
<dbReference type="RefSeq" id="WP_377872260.1">
    <property type="nucleotide sequence ID" value="NZ_JBHMAY010000037.1"/>
</dbReference>
<dbReference type="SUPFAM" id="SSF51197">
    <property type="entry name" value="Clavaminate synthase-like"/>
    <property type="match status" value="1"/>
</dbReference>
<evidence type="ECO:0000313" key="7">
    <source>
        <dbReference type="Proteomes" id="UP001595764"/>
    </source>
</evidence>
<evidence type="ECO:0000313" key="6">
    <source>
        <dbReference type="EMBL" id="MFC3514322.1"/>
    </source>
</evidence>
<accession>A0ABV7QR35</accession>
<evidence type="ECO:0000259" key="5">
    <source>
        <dbReference type="Pfam" id="PF02668"/>
    </source>
</evidence>
<dbReference type="InterPro" id="IPR050411">
    <property type="entry name" value="AlphaKG_dependent_hydroxylases"/>
</dbReference>
<dbReference type="EMBL" id="JBHRWI010000039">
    <property type="protein sequence ID" value="MFC3514322.1"/>
    <property type="molecule type" value="Genomic_DNA"/>
</dbReference>
<keyword evidence="2" id="KW-0560">Oxidoreductase</keyword>
<dbReference type="Pfam" id="PF02668">
    <property type="entry name" value="TauD"/>
    <property type="match status" value="1"/>
</dbReference>
<keyword evidence="6" id="KW-0223">Dioxygenase</keyword>
<dbReference type="Proteomes" id="UP001595764">
    <property type="component" value="Unassembled WGS sequence"/>
</dbReference>
<feature type="domain" description="TauD/TfdA-like" evidence="5">
    <location>
        <begin position="46"/>
        <end position="337"/>
    </location>
</feature>
<dbReference type="InterPro" id="IPR042098">
    <property type="entry name" value="TauD-like_sf"/>
</dbReference>
<evidence type="ECO:0000256" key="3">
    <source>
        <dbReference type="ARBA" id="ARBA00023004"/>
    </source>
</evidence>
<sequence length="345" mass="38313">MSNRESGPAQFRPRRRTAVSLAPETLVSARPLLADGPTPLLFAPAVDGVNALSWVEANREQVREQTVRHKAVLLRGFTVGDVAEFEQVVRLVGGDMLEYSYGSTPRSHVAGNVYTSTEYPATQEIPQHNEMAYSRSWPLKLGFYSVQAAPEGGQTPLADSTRVLARIPAAIRDRFAEHGVMYVRNYGQGLDLPWQDVFQTPERTEVEAFCDRAGIEYEWLSDDSLRTRQVCQAVATHPETGETAWFNQAHLFHISAQAPEIRETLLATFGEQGLPRNTYYGDGSAIDEADLAEIRRAYRDETVMFRWQDGDIAILENMLVSHGRMPYAGPRKLVVAMAGAGGQGQ</sequence>
<organism evidence="6 7">
    <name type="scientific">Amycolatopsis halotolerans</name>
    <dbReference type="NCBI Taxonomy" id="330083"/>
    <lineage>
        <taxon>Bacteria</taxon>
        <taxon>Bacillati</taxon>
        <taxon>Actinomycetota</taxon>
        <taxon>Actinomycetes</taxon>
        <taxon>Pseudonocardiales</taxon>
        <taxon>Pseudonocardiaceae</taxon>
        <taxon>Amycolatopsis</taxon>
    </lineage>
</organism>
<evidence type="ECO:0000256" key="2">
    <source>
        <dbReference type="ARBA" id="ARBA00023002"/>
    </source>
</evidence>
<dbReference type="PANTHER" id="PTHR10696:SF56">
    <property type="entry name" value="TAUD_TFDA-LIKE DOMAIN-CONTAINING PROTEIN"/>
    <property type="match status" value="1"/>
</dbReference>
<gene>
    <name evidence="6" type="ORF">ACFORO_29425</name>
</gene>
<dbReference type="Gene3D" id="3.60.130.10">
    <property type="entry name" value="Clavaminate synthase-like"/>
    <property type="match status" value="1"/>
</dbReference>
<name>A0ABV7QR35_9PSEU</name>
<proteinExistence type="predicted"/>
<evidence type="ECO:0000256" key="1">
    <source>
        <dbReference type="ARBA" id="ARBA00001954"/>
    </source>
</evidence>
<comment type="caution">
    <text evidence="6">The sequence shown here is derived from an EMBL/GenBank/DDBJ whole genome shotgun (WGS) entry which is preliminary data.</text>
</comment>
<dbReference type="InterPro" id="IPR003819">
    <property type="entry name" value="TauD/TfdA-like"/>
</dbReference>
<dbReference type="PANTHER" id="PTHR10696">
    <property type="entry name" value="GAMMA-BUTYROBETAINE HYDROXYLASE-RELATED"/>
    <property type="match status" value="1"/>
</dbReference>